<dbReference type="Proteomes" id="UP000694424">
    <property type="component" value="Unplaced"/>
</dbReference>
<dbReference type="PANTHER" id="PTHR24329">
    <property type="entry name" value="HOMEOBOX PROTEIN ARISTALESS"/>
    <property type="match status" value="1"/>
</dbReference>
<evidence type="ECO:0000256" key="3">
    <source>
        <dbReference type="ARBA" id="ARBA00022473"/>
    </source>
</evidence>
<dbReference type="GO" id="GO:0005634">
    <property type="term" value="C:nucleus"/>
    <property type="evidence" value="ECO:0007669"/>
    <property type="project" value="UniProtKB-SubCell"/>
</dbReference>
<evidence type="ECO:0000256" key="9">
    <source>
        <dbReference type="PROSITE-ProRule" id="PRU00108"/>
    </source>
</evidence>
<evidence type="ECO:0000256" key="1">
    <source>
        <dbReference type="ARBA" id="ARBA00004123"/>
    </source>
</evidence>
<dbReference type="GO" id="GO:0000977">
    <property type="term" value="F:RNA polymerase II transcription regulatory region sequence-specific DNA binding"/>
    <property type="evidence" value="ECO:0007669"/>
    <property type="project" value="TreeGrafter"/>
</dbReference>
<proteinExistence type="inferred from homology"/>
<evidence type="ECO:0000256" key="7">
    <source>
        <dbReference type="ARBA" id="ARBA00023163"/>
    </source>
</evidence>
<dbReference type="Gene3D" id="1.10.10.60">
    <property type="entry name" value="Homeodomain-like"/>
    <property type="match status" value="1"/>
</dbReference>
<keyword evidence="3" id="KW-0217">Developmental protein</keyword>
<dbReference type="InterPro" id="IPR001356">
    <property type="entry name" value="HD"/>
</dbReference>
<feature type="domain" description="Homeobox" evidence="12">
    <location>
        <begin position="129"/>
        <end position="189"/>
    </location>
</feature>
<protein>
    <submittedName>
        <fullName evidence="13">ALX homeobox 3</fullName>
    </submittedName>
</protein>
<dbReference type="GO" id="GO:0000981">
    <property type="term" value="F:DNA-binding transcription factor activity, RNA polymerase II-specific"/>
    <property type="evidence" value="ECO:0007669"/>
    <property type="project" value="InterPro"/>
</dbReference>
<name>A0A8B9PQJ2_APTOW</name>
<evidence type="ECO:0000313" key="14">
    <source>
        <dbReference type="Proteomes" id="UP000694424"/>
    </source>
</evidence>
<dbReference type="FunFam" id="1.10.10.60:FF:000093">
    <property type="entry name" value="ALX homeobox protein 1"/>
    <property type="match status" value="1"/>
</dbReference>
<keyword evidence="4" id="KW-0805">Transcription regulation</keyword>
<dbReference type="SUPFAM" id="SSF46689">
    <property type="entry name" value="Homeodomain-like"/>
    <property type="match status" value="1"/>
</dbReference>
<dbReference type="Ensembl" id="ENSAOWT00000011704.1">
    <property type="protein sequence ID" value="ENSAOWP00000010290.1"/>
    <property type="gene ID" value="ENSAOWG00000007085.1"/>
</dbReference>
<evidence type="ECO:0000256" key="10">
    <source>
        <dbReference type="RuleBase" id="RU000682"/>
    </source>
</evidence>
<reference evidence="13" key="2">
    <citation type="submission" date="2025-09" db="UniProtKB">
        <authorList>
            <consortium name="Ensembl"/>
        </authorList>
    </citation>
    <scope>IDENTIFICATION</scope>
</reference>
<comment type="similarity">
    <text evidence="2">Belongs to the paired homeobox family.</text>
</comment>
<evidence type="ECO:0000256" key="2">
    <source>
        <dbReference type="ARBA" id="ARBA00005733"/>
    </source>
</evidence>
<feature type="DNA-binding region" description="Homeobox" evidence="9">
    <location>
        <begin position="131"/>
        <end position="190"/>
    </location>
</feature>
<dbReference type="PANTHER" id="PTHR24329:SF578">
    <property type="entry name" value="HOMEOBOX PROTEIN ARISTALESS-LIKE 3"/>
    <property type="match status" value="1"/>
</dbReference>
<evidence type="ECO:0000256" key="8">
    <source>
        <dbReference type="ARBA" id="ARBA00023242"/>
    </source>
</evidence>
<evidence type="ECO:0000313" key="13">
    <source>
        <dbReference type="Ensembl" id="ENSAOWP00000010290.1"/>
    </source>
</evidence>
<dbReference type="PROSITE" id="PS00027">
    <property type="entry name" value="HOMEOBOX_1"/>
    <property type="match status" value="1"/>
</dbReference>
<evidence type="ECO:0000256" key="6">
    <source>
        <dbReference type="ARBA" id="ARBA00023155"/>
    </source>
</evidence>
<comment type="subcellular location">
    <subcellularLocation>
        <location evidence="1 9 10">Nucleus</location>
    </subcellularLocation>
</comment>
<organism evidence="13 14">
    <name type="scientific">Apteryx owenii</name>
    <name type="common">Little spotted kiwi</name>
    <dbReference type="NCBI Taxonomy" id="8824"/>
    <lineage>
        <taxon>Eukaryota</taxon>
        <taxon>Metazoa</taxon>
        <taxon>Chordata</taxon>
        <taxon>Craniata</taxon>
        <taxon>Vertebrata</taxon>
        <taxon>Euteleostomi</taxon>
        <taxon>Archelosauria</taxon>
        <taxon>Archosauria</taxon>
        <taxon>Dinosauria</taxon>
        <taxon>Saurischia</taxon>
        <taxon>Theropoda</taxon>
        <taxon>Coelurosauria</taxon>
        <taxon>Aves</taxon>
        <taxon>Palaeognathae</taxon>
        <taxon>Apterygiformes</taxon>
        <taxon>Apterygidae</taxon>
        <taxon>Apteryx</taxon>
    </lineage>
</organism>
<evidence type="ECO:0000256" key="5">
    <source>
        <dbReference type="ARBA" id="ARBA00023125"/>
    </source>
</evidence>
<keyword evidence="14" id="KW-1185">Reference proteome</keyword>
<dbReference type="AlphaFoldDB" id="A0A8B9PQJ2"/>
<keyword evidence="5 9" id="KW-0238">DNA-binding</keyword>
<sequence>RGVMGTRWGRLGRAAQKQVATGPGRPEAPAASAPPRPLHPGRGPIRRRPAEGPGPRLRLPARALCFVNAAPRCASWPAGSEKGCKARYQPAPAACRGPSKAPAELGCSLAAPLGAPELAEPLEPGKSKAKKRRNRTTFSTFQLEELEKVFQRTHYPDVYAREQLALRTDLTEARVQVWFQNRRAKWRKRERYGKIQEVRNPAWPIAPPGTPPPLQNNLWPSSGSPAAPCLVPPESIPAPRVSPYPPAHGNGGFAGLPQPLYSLPPALGPPRFEGAPENAGKAPLPLRPKGKEPASGLLGWAT</sequence>
<dbReference type="InterPro" id="IPR009057">
    <property type="entry name" value="Homeodomain-like_sf"/>
</dbReference>
<dbReference type="SMART" id="SM00389">
    <property type="entry name" value="HOX"/>
    <property type="match status" value="1"/>
</dbReference>
<feature type="region of interest" description="Disordered" evidence="11">
    <location>
        <begin position="1"/>
        <end position="57"/>
    </location>
</feature>
<keyword evidence="6 9" id="KW-0371">Homeobox</keyword>
<accession>A0A8B9PQJ2</accession>
<dbReference type="Pfam" id="PF00046">
    <property type="entry name" value="Homeodomain"/>
    <property type="match status" value="1"/>
</dbReference>
<evidence type="ECO:0000256" key="4">
    <source>
        <dbReference type="ARBA" id="ARBA00023015"/>
    </source>
</evidence>
<evidence type="ECO:0000259" key="12">
    <source>
        <dbReference type="PROSITE" id="PS50071"/>
    </source>
</evidence>
<feature type="region of interest" description="Disordered" evidence="11">
    <location>
        <begin position="264"/>
        <end position="302"/>
    </location>
</feature>
<dbReference type="CDD" id="cd00086">
    <property type="entry name" value="homeodomain"/>
    <property type="match status" value="1"/>
</dbReference>
<dbReference type="InterPro" id="IPR017970">
    <property type="entry name" value="Homeobox_CS"/>
</dbReference>
<keyword evidence="8 9" id="KW-0539">Nucleus</keyword>
<keyword evidence="7" id="KW-0804">Transcription</keyword>
<reference evidence="13" key="1">
    <citation type="submission" date="2025-08" db="UniProtKB">
        <authorList>
            <consortium name="Ensembl"/>
        </authorList>
    </citation>
    <scope>IDENTIFICATION</scope>
</reference>
<dbReference type="InterPro" id="IPR050649">
    <property type="entry name" value="Paired_Homeobox_TFs"/>
</dbReference>
<feature type="compositionally biased region" description="Low complexity" evidence="11">
    <location>
        <begin position="22"/>
        <end position="31"/>
    </location>
</feature>
<evidence type="ECO:0000256" key="11">
    <source>
        <dbReference type="SAM" id="MobiDB-lite"/>
    </source>
</evidence>
<dbReference type="PROSITE" id="PS50071">
    <property type="entry name" value="HOMEOBOX_2"/>
    <property type="match status" value="1"/>
</dbReference>